<keyword evidence="5" id="KW-0456">Lyase</keyword>
<dbReference type="InterPro" id="IPR036874">
    <property type="entry name" value="Carbonic_anhydrase_sf"/>
</dbReference>
<proteinExistence type="inferred from homology"/>
<evidence type="ECO:0000256" key="4">
    <source>
        <dbReference type="ARBA" id="ARBA00022833"/>
    </source>
</evidence>
<protein>
    <recommendedName>
        <fullName evidence="2">carbonic anhydrase</fullName>
        <ecNumber evidence="2">4.2.1.1</ecNumber>
    </recommendedName>
</protein>
<evidence type="ECO:0000313" key="10">
    <source>
        <dbReference type="EMBL" id="SNY64820.1"/>
    </source>
</evidence>
<dbReference type="InterPro" id="IPR001765">
    <property type="entry name" value="Carbonic_anhydrase"/>
</dbReference>
<comment type="catalytic activity">
    <reaction evidence="7">
        <text>hydrogencarbonate + H(+) = CO2 + H2O</text>
        <dbReference type="Rhea" id="RHEA:10748"/>
        <dbReference type="ChEBI" id="CHEBI:15377"/>
        <dbReference type="ChEBI" id="CHEBI:15378"/>
        <dbReference type="ChEBI" id="CHEBI:16526"/>
        <dbReference type="ChEBI" id="CHEBI:17544"/>
        <dbReference type="EC" id="4.2.1.1"/>
    </reaction>
</comment>
<keyword evidence="4 8" id="KW-0862">Zinc</keyword>
<keyword evidence="11" id="KW-1185">Reference proteome</keyword>
<evidence type="ECO:0000256" key="3">
    <source>
        <dbReference type="ARBA" id="ARBA00022723"/>
    </source>
</evidence>
<dbReference type="Gene3D" id="3.40.1050.10">
    <property type="entry name" value="Carbonic anhydrase"/>
    <property type="match status" value="1"/>
</dbReference>
<dbReference type="PROSITE" id="PS51318">
    <property type="entry name" value="TAT"/>
    <property type="match status" value="1"/>
</dbReference>
<feature type="signal peptide" evidence="9">
    <location>
        <begin position="1"/>
        <end position="27"/>
    </location>
</feature>
<dbReference type="PANTHER" id="PTHR11002:SF79">
    <property type="entry name" value="CARBONIC ANHYDRASE 2"/>
    <property type="match status" value="1"/>
</dbReference>
<feature type="binding site" evidence="8">
    <location>
        <position position="132"/>
    </location>
    <ligand>
        <name>Zn(2+)</name>
        <dbReference type="ChEBI" id="CHEBI:29105"/>
    </ligand>
</feature>
<dbReference type="Pfam" id="PF00484">
    <property type="entry name" value="Pro_CA"/>
    <property type="match status" value="1"/>
</dbReference>
<comment type="function">
    <text evidence="6">Catalyzes the reversible hydration of carbon dioxide to form bicarbonate.</text>
</comment>
<dbReference type="AlphaFoldDB" id="A0A285JWZ7"/>
<dbReference type="RefSeq" id="WP_245923668.1">
    <property type="nucleotide sequence ID" value="NZ_OBDY01000027.1"/>
</dbReference>
<evidence type="ECO:0000256" key="5">
    <source>
        <dbReference type="ARBA" id="ARBA00023239"/>
    </source>
</evidence>
<dbReference type="PANTHER" id="PTHR11002">
    <property type="entry name" value="CARBONIC ANHYDRASE"/>
    <property type="match status" value="1"/>
</dbReference>
<evidence type="ECO:0000256" key="9">
    <source>
        <dbReference type="SAM" id="SignalP"/>
    </source>
</evidence>
<dbReference type="EC" id="4.2.1.1" evidence="2"/>
<dbReference type="CDD" id="cd03378">
    <property type="entry name" value="beta_CA_cladeC"/>
    <property type="match status" value="1"/>
</dbReference>
<sequence length="223" mass="23001">MDLSRRSLLISGAVAGLVGAAAVPASAATHPNDPLERLLAGNRRFVAGRAHHLHQSLDRLHEVAAGQHPFAVTIGCADSRVPPEVLFDQGLGDVFDNRVAGNIVDDLLLGSIEFAVEEFGCPLVVVLGHERCGAISATVDAIESGGTAPGHIGAIVEALRPIVEPLAGGPGDVVEHGVRANVVAQVAALTARSELIAGHVAAGELRVVGARYDLDTGRVTLLR</sequence>
<evidence type="ECO:0000256" key="6">
    <source>
        <dbReference type="ARBA" id="ARBA00024993"/>
    </source>
</evidence>
<feature type="chain" id="PRO_5013171125" description="carbonic anhydrase" evidence="9">
    <location>
        <begin position="28"/>
        <end position="223"/>
    </location>
</feature>
<feature type="binding site" evidence="8">
    <location>
        <position position="76"/>
    </location>
    <ligand>
        <name>Zn(2+)</name>
        <dbReference type="ChEBI" id="CHEBI:29105"/>
    </ligand>
</feature>
<gene>
    <name evidence="10" type="ORF">SAMN05421748_12759</name>
</gene>
<dbReference type="EMBL" id="OBDY01000027">
    <property type="protein sequence ID" value="SNY64820.1"/>
    <property type="molecule type" value="Genomic_DNA"/>
</dbReference>
<keyword evidence="3 8" id="KW-0479">Metal-binding</keyword>
<dbReference type="GO" id="GO:0015976">
    <property type="term" value="P:carbon utilization"/>
    <property type="evidence" value="ECO:0007669"/>
    <property type="project" value="InterPro"/>
</dbReference>
<feature type="binding site" evidence="8">
    <location>
        <position position="78"/>
    </location>
    <ligand>
        <name>Zn(2+)</name>
        <dbReference type="ChEBI" id="CHEBI:29105"/>
    </ligand>
</feature>
<evidence type="ECO:0000313" key="11">
    <source>
        <dbReference type="Proteomes" id="UP000219612"/>
    </source>
</evidence>
<comment type="similarity">
    <text evidence="1">Belongs to the beta-class carbonic anhydrase family.</text>
</comment>
<evidence type="ECO:0000256" key="8">
    <source>
        <dbReference type="PIRSR" id="PIRSR601765-1"/>
    </source>
</evidence>
<dbReference type="SMART" id="SM00947">
    <property type="entry name" value="Pro_CA"/>
    <property type="match status" value="1"/>
</dbReference>
<dbReference type="SUPFAM" id="SSF53056">
    <property type="entry name" value="beta-carbonic anhydrase, cab"/>
    <property type="match status" value="1"/>
</dbReference>
<organism evidence="10 11">
    <name type="scientific">Paractinoplanes atraurantiacus</name>
    <dbReference type="NCBI Taxonomy" id="1036182"/>
    <lineage>
        <taxon>Bacteria</taxon>
        <taxon>Bacillati</taxon>
        <taxon>Actinomycetota</taxon>
        <taxon>Actinomycetes</taxon>
        <taxon>Micromonosporales</taxon>
        <taxon>Micromonosporaceae</taxon>
        <taxon>Paractinoplanes</taxon>
    </lineage>
</organism>
<name>A0A285JWZ7_9ACTN</name>
<dbReference type="InterPro" id="IPR015892">
    <property type="entry name" value="Carbonic_anhydrase_CS"/>
</dbReference>
<keyword evidence="9" id="KW-0732">Signal</keyword>
<evidence type="ECO:0000256" key="2">
    <source>
        <dbReference type="ARBA" id="ARBA00012925"/>
    </source>
</evidence>
<evidence type="ECO:0000256" key="1">
    <source>
        <dbReference type="ARBA" id="ARBA00006217"/>
    </source>
</evidence>
<accession>A0A285JWZ7</accession>
<dbReference type="PROSITE" id="PS00704">
    <property type="entry name" value="PROK_CO2_ANHYDRASE_1"/>
    <property type="match status" value="1"/>
</dbReference>
<dbReference type="GO" id="GO:0004089">
    <property type="term" value="F:carbonate dehydratase activity"/>
    <property type="evidence" value="ECO:0007669"/>
    <property type="project" value="UniProtKB-EC"/>
</dbReference>
<dbReference type="GO" id="GO:0008270">
    <property type="term" value="F:zinc ion binding"/>
    <property type="evidence" value="ECO:0007669"/>
    <property type="project" value="InterPro"/>
</dbReference>
<dbReference type="InterPro" id="IPR006311">
    <property type="entry name" value="TAT_signal"/>
</dbReference>
<reference evidence="10 11" key="1">
    <citation type="submission" date="2017-09" db="EMBL/GenBank/DDBJ databases">
        <authorList>
            <person name="Ehlers B."/>
            <person name="Leendertz F.H."/>
        </authorList>
    </citation>
    <scope>NUCLEOTIDE SEQUENCE [LARGE SCALE GENOMIC DNA]</scope>
    <source>
        <strain evidence="10 11">CGMCC 4.6857</strain>
    </source>
</reference>
<dbReference type="Proteomes" id="UP000219612">
    <property type="component" value="Unassembled WGS sequence"/>
</dbReference>
<dbReference type="FunFam" id="3.40.1050.10:FF:000006">
    <property type="entry name" value="Carbonic anhydrase"/>
    <property type="match status" value="1"/>
</dbReference>
<comment type="cofactor">
    <cofactor evidence="8">
        <name>Zn(2+)</name>
        <dbReference type="ChEBI" id="CHEBI:29105"/>
    </cofactor>
    <text evidence="8">Binds 1 zinc ion per subunit.</text>
</comment>
<feature type="binding site" evidence="8">
    <location>
        <position position="129"/>
    </location>
    <ligand>
        <name>Zn(2+)</name>
        <dbReference type="ChEBI" id="CHEBI:29105"/>
    </ligand>
</feature>
<evidence type="ECO:0000256" key="7">
    <source>
        <dbReference type="ARBA" id="ARBA00048348"/>
    </source>
</evidence>